<dbReference type="AlphaFoldDB" id="A0A0K1EQ61"/>
<evidence type="ECO:0000313" key="2">
    <source>
        <dbReference type="EMBL" id="AKT42787.1"/>
    </source>
</evidence>
<accession>A0A0K1EQ61</accession>
<evidence type="ECO:0000259" key="1">
    <source>
        <dbReference type="SMART" id="SM01204"/>
    </source>
</evidence>
<dbReference type="PANTHER" id="PTHR14939">
    <property type="entry name" value="F-BOX ONLY PROTEIN 22"/>
    <property type="match status" value="1"/>
</dbReference>
<dbReference type="EMBL" id="CP012159">
    <property type="protein sequence ID" value="AKT42787.1"/>
    <property type="molecule type" value="Genomic_DNA"/>
</dbReference>
<dbReference type="STRING" id="52.CMC5_070140"/>
<proteinExistence type="predicted"/>
<protein>
    <recommendedName>
        <fullName evidence="1">FIST C-domain domain-containing protein</fullName>
    </recommendedName>
</protein>
<sequence length="396" mass="40678">MAMTGHSFSAACGLDGLRSRLVEARRAVRAPVGALLFLSGGLVQRLPAVAEVAREIFRGVATCLVPAAGVLSERGELEGEAGVSGMLWEGGDCAPFAAPARDVAGAVALLLEPSGPSAPSRQPGARPRTGTVLLFMRPEAVEADTLSALSDAAPGSTVLGAGTVGANPIVILASGEVREAAAVGLVLTGLAPPLVETAGACRLLSEFHPIDEVTEGGLVLSVGGKPALDLLSSCTNRVGRPRPADPAEPAPVVFAALADPASTSEASPRFVVRPVRGLDTARRGLMIGDAARRGVRLAFAVRDATTARSELAAATQRISRGILGASPRFALYLTCAGRGQSLYGARDVEARILRSRFGDLPIAGMHSAFELVPWNAESDARIALYSSVLALFRAPS</sequence>
<feature type="domain" description="FIST C-domain" evidence="1">
    <location>
        <begin position="227"/>
        <end position="374"/>
    </location>
</feature>
<dbReference type="InterPro" id="IPR019494">
    <property type="entry name" value="FIST_C"/>
</dbReference>
<dbReference type="Proteomes" id="UP000067626">
    <property type="component" value="Chromosome"/>
</dbReference>
<reference evidence="2 3" key="1">
    <citation type="submission" date="2015-07" db="EMBL/GenBank/DDBJ databases">
        <title>Genome analysis of myxobacterium Chondromyces crocatus Cm c5 reveals a high potential for natural compound synthesis and the genetic basis for the loss of fruiting body formation.</title>
        <authorList>
            <person name="Zaburannyi N."/>
            <person name="Bunk B."/>
            <person name="Maier J."/>
            <person name="Overmann J."/>
            <person name="Mueller R."/>
        </authorList>
    </citation>
    <scope>NUCLEOTIDE SEQUENCE [LARGE SCALE GENOMIC DNA]</scope>
    <source>
        <strain evidence="2 3">Cm c5</strain>
    </source>
</reference>
<organism evidence="2 3">
    <name type="scientific">Chondromyces crocatus</name>
    <dbReference type="NCBI Taxonomy" id="52"/>
    <lineage>
        <taxon>Bacteria</taxon>
        <taxon>Pseudomonadati</taxon>
        <taxon>Myxococcota</taxon>
        <taxon>Polyangia</taxon>
        <taxon>Polyangiales</taxon>
        <taxon>Polyangiaceae</taxon>
        <taxon>Chondromyces</taxon>
    </lineage>
</organism>
<keyword evidence="3" id="KW-1185">Reference proteome</keyword>
<evidence type="ECO:0000313" key="3">
    <source>
        <dbReference type="Proteomes" id="UP000067626"/>
    </source>
</evidence>
<dbReference type="KEGG" id="ccro:CMC5_070140"/>
<gene>
    <name evidence="2" type="ORF">CMC5_070140</name>
</gene>
<dbReference type="Pfam" id="PF10442">
    <property type="entry name" value="FIST_C"/>
    <property type="match status" value="1"/>
</dbReference>
<dbReference type="SMART" id="SM01204">
    <property type="entry name" value="FIST_C"/>
    <property type="match status" value="1"/>
</dbReference>
<name>A0A0K1EQ61_CHOCO</name>
<dbReference type="PANTHER" id="PTHR14939:SF5">
    <property type="entry name" value="F-BOX ONLY PROTEIN 22"/>
    <property type="match status" value="1"/>
</dbReference>